<feature type="transmembrane region" description="Helical" evidence="1">
    <location>
        <begin position="201"/>
        <end position="217"/>
    </location>
</feature>
<keyword evidence="3" id="KW-1185">Reference proteome</keyword>
<evidence type="ECO:0000256" key="1">
    <source>
        <dbReference type="SAM" id="Phobius"/>
    </source>
</evidence>
<name>A0ABQ1WRL5_9BACT</name>
<feature type="transmembrane region" description="Helical" evidence="1">
    <location>
        <begin position="365"/>
        <end position="388"/>
    </location>
</feature>
<keyword evidence="1" id="KW-0812">Transmembrane</keyword>
<evidence type="ECO:0000313" key="2">
    <source>
        <dbReference type="EMBL" id="GGG43377.1"/>
    </source>
</evidence>
<dbReference type="Proteomes" id="UP000601361">
    <property type="component" value="Unassembled WGS sequence"/>
</dbReference>
<comment type="caution">
    <text evidence="2">The sequence shown here is derived from an EMBL/GenBank/DDBJ whole genome shotgun (WGS) entry which is preliminary data.</text>
</comment>
<feature type="transmembrane region" description="Helical" evidence="1">
    <location>
        <begin position="178"/>
        <end position="196"/>
    </location>
</feature>
<keyword evidence="1" id="KW-1133">Transmembrane helix</keyword>
<accession>A0ABQ1WRL5</accession>
<evidence type="ECO:0000313" key="3">
    <source>
        <dbReference type="Proteomes" id="UP000601361"/>
    </source>
</evidence>
<reference evidence="3" key="1">
    <citation type="journal article" date="2019" name="Int. J. Syst. Evol. Microbiol.">
        <title>The Global Catalogue of Microorganisms (GCM) 10K type strain sequencing project: providing services to taxonomists for standard genome sequencing and annotation.</title>
        <authorList>
            <consortium name="The Broad Institute Genomics Platform"/>
            <consortium name="The Broad Institute Genome Sequencing Center for Infectious Disease"/>
            <person name="Wu L."/>
            <person name="Ma J."/>
        </authorList>
    </citation>
    <scope>NUCLEOTIDE SEQUENCE [LARGE SCALE GENOMIC DNA]</scope>
    <source>
        <strain evidence="3">CGMCC 1.12990</strain>
    </source>
</reference>
<feature type="transmembrane region" description="Helical" evidence="1">
    <location>
        <begin position="250"/>
        <end position="268"/>
    </location>
</feature>
<organism evidence="2 3">
    <name type="scientific">Hymenobacter glacieicola</name>
    <dbReference type="NCBI Taxonomy" id="1562124"/>
    <lineage>
        <taxon>Bacteria</taxon>
        <taxon>Pseudomonadati</taxon>
        <taxon>Bacteroidota</taxon>
        <taxon>Cytophagia</taxon>
        <taxon>Cytophagales</taxon>
        <taxon>Hymenobacteraceae</taxon>
        <taxon>Hymenobacter</taxon>
    </lineage>
</organism>
<evidence type="ECO:0008006" key="4">
    <source>
        <dbReference type="Google" id="ProtNLM"/>
    </source>
</evidence>
<feature type="transmembrane region" description="Helical" evidence="1">
    <location>
        <begin position="223"/>
        <end position="241"/>
    </location>
</feature>
<feature type="transmembrane region" description="Helical" evidence="1">
    <location>
        <begin position="154"/>
        <end position="172"/>
    </location>
</feature>
<feature type="transmembrane region" description="Helical" evidence="1">
    <location>
        <begin position="400"/>
        <end position="420"/>
    </location>
</feature>
<protein>
    <recommendedName>
        <fullName evidence="4">Glycosyltransferase RgtA/B/C/D-like domain-containing protein</fullName>
    </recommendedName>
</protein>
<proteinExistence type="predicted"/>
<dbReference type="EMBL" id="BMGS01000004">
    <property type="protein sequence ID" value="GGG43377.1"/>
    <property type="molecule type" value="Genomic_DNA"/>
</dbReference>
<feature type="transmembrane region" description="Helical" evidence="1">
    <location>
        <begin position="6"/>
        <end position="25"/>
    </location>
</feature>
<feature type="transmembrane region" description="Helical" evidence="1">
    <location>
        <begin position="335"/>
        <end position="358"/>
    </location>
</feature>
<gene>
    <name evidence="2" type="ORF">GCM10011378_19680</name>
</gene>
<keyword evidence="1" id="KW-0472">Membrane</keyword>
<sequence length="425" mass="47142">MLVLLKLLVAFLLNALLLLAFLRWLPRVRQLPGLGRWVLPTLGLKLVATGISVVLLSEDARFFLVWAERMTELLWRSPGQWLHMLTTDEFHLGPWHLVFHGFSNTLFITKVLSVANLASLGNPLLNASYLSLSSFMGSWELVRQLHRRFPAANAGAAVVGFLLWPTVVYWTAGLTKESLLVSSGALVVALVVRLLYGEMPLRWPLIGGLLLAVWLHFKMRYFFAVVLFGTLAGLGLVRLVQQLGVGRSRLVQLGLMVGLLGAGAWAASEVSPVFRANKFTSQLQRNYTQLLASSGNRPHLTYPDLRPTTESVVRHAPQALVNTLVRPWPWEGRSILYTIAGAENLVLLLALVLALGAVARRQPGYLPFAVAAALLLYCCLVAVLLGLTTPNLGTLNRYRVTFLPFLLVLGLQNAWATRVLRYFRL</sequence>
<feature type="transmembrane region" description="Helical" evidence="1">
    <location>
        <begin position="37"/>
        <end position="56"/>
    </location>
</feature>